<name>A0ABV5AH83_9BACL</name>
<organism evidence="1 2">
    <name type="scientific">Alicyclobacillus fastidiosus</name>
    <dbReference type="NCBI Taxonomy" id="392011"/>
    <lineage>
        <taxon>Bacteria</taxon>
        <taxon>Bacillati</taxon>
        <taxon>Bacillota</taxon>
        <taxon>Bacilli</taxon>
        <taxon>Bacillales</taxon>
        <taxon>Alicyclobacillaceae</taxon>
        <taxon>Alicyclobacillus</taxon>
    </lineage>
</organism>
<dbReference type="Proteomes" id="UP001579974">
    <property type="component" value="Unassembled WGS sequence"/>
</dbReference>
<keyword evidence="2" id="KW-1185">Reference proteome</keyword>
<comment type="caution">
    <text evidence="1">The sequence shown here is derived from an EMBL/GenBank/DDBJ whole genome shotgun (WGS) entry which is preliminary data.</text>
</comment>
<sequence>MAWIFSPVLNIPRVTMKKFEDLVEEVTYIESGRELDGTEARVMAEKLMIRVLNEYVDQHFGESARSAAEMFINRKRMERML</sequence>
<reference evidence="1 2" key="1">
    <citation type="journal article" date="2024" name="Int. J. Mol. Sci.">
        <title>Exploration of Alicyclobacillus spp. Genome in Search of Antibiotic Resistance.</title>
        <authorList>
            <person name="Bucka-Kolendo J."/>
            <person name="Kiousi D.E."/>
            <person name="Dekowska A."/>
            <person name="Mikolajczuk-Szczyrba A."/>
            <person name="Karadedos D.M."/>
            <person name="Michael P."/>
            <person name="Galanis A."/>
            <person name="Sokolowska B."/>
        </authorList>
    </citation>
    <scope>NUCLEOTIDE SEQUENCE [LARGE SCALE GENOMIC DNA]</scope>
    <source>
        <strain evidence="1 2">KKP 3000</strain>
    </source>
</reference>
<evidence type="ECO:0000313" key="1">
    <source>
        <dbReference type="EMBL" id="MFB5191644.1"/>
    </source>
</evidence>
<proteinExistence type="predicted"/>
<gene>
    <name evidence="1" type="ORF">KKP3000_000420</name>
</gene>
<protein>
    <submittedName>
        <fullName evidence="1">Uncharacterized protein</fullName>
    </submittedName>
</protein>
<dbReference type="EMBL" id="JBDXSU010000012">
    <property type="protein sequence ID" value="MFB5191644.1"/>
    <property type="molecule type" value="Genomic_DNA"/>
</dbReference>
<evidence type="ECO:0000313" key="2">
    <source>
        <dbReference type="Proteomes" id="UP001579974"/>
    </source>
</evidence>
<accession>A0ABV5AH83</accession>
<dbReference type="RefSeq" id="WP_275473149.1">
    <property type="nucleotide sequence ID" value="NZ_CP162940.1"/>
</dbReference>